<evidence type="ECO:0000313" key="3">
    <source>
        <dbReference type="EMBL" id="CAF3973563.1"/>
    </source>
</evidence>
<evidence type="ECO:0000313" key="2">
    <source>
        <dbReference type="EMBL" id="CAF2124956.1"/>
    </source>
</evidence>
<dbReference type="Proteomes" id="UP000676336">
    <property type="component" value="Unassembled WGS sequence"/>
</dbReference>
<evidence type="ECO:0000313" key="4">
    <source>
        <dbReference type="Proteomes" id="UP000663856"/>
    </source>
</evidence>
<reference evidence="2" key="1">
    <citation type="submission" date="2021-02" db="EMBL/GenBank/DDBJ databases">
        <authorList>
            <person name="Nowell W R."/>
        </authorList>
    </citation>
    <scope>NUCLEOTIDE SEQUENCE</scope>
</reference>
<gene>
    <name evidence="3" type="ORF">SMN809_LOCUS10459</name>
    <name evidence="2" type="ORF">WKI299_LOCUS25155</name>
</gene>
<dbReference type="Proteomes" id="UP000663856">
    <property type="component" value="Unassembled WGS sequence"/>
</dbReference>
<sequence length="754" mass="88714">MSNNRVEKCTICFMSVNGIDGFFRHIRQVHGNDRQFEAPSSLLPNVDDININTNDENERQQSLYEYEKYDPLEEIKNFYIKMLLKVREGHVLPGNIMKTMSLSLSCLIQTYSYYLLSKLDINVDNAISCNFNDDIEKTLFQISRNEDSFISSCQLYFKFVKPKELQLRNGNKAYYIPIRDEERKIISQFNGQDILYHYRNAEISRQRHVLNNKDNCLLLQLYSDDLGVVNPLMGKNATHKLTTFYFSIDDLPARLSSSLNSVYLLLLYYTKDFQDENNRRIIFAQLNQDLRNLEDDGLILPGDTVPTYFTISTLCTDNLAAHELGGFICAFNSGHCCRYCLTHHRDMKNIYKESQTLIRTAASHDLQVKQIQNVHADKSMYGISEISVLSNLPSFHPITSLPPDIMHDILEGIMPKLTSCLLHTIVSTRLCSAVQICQRINTFAYGANDKRNRPPVFKEKDIFDKRIPGKAMEKYCLFINLPFILLDFIGKVPYWFLYELLRQIWDILYSDYPRKSWLSALEQSVQEFLQLFQTIFPEQFIPKFHFLLHAARNTSKYGPLKRQMNLRYEAKHHLLKQIANRCNNFINLPCTVSRRVQLRQCYELMDENTFKSYGISGKFRERRTTSFKKIIQNALHDDHLFTYGEFSQCVKWVLVDNVKYKIGDFFVFYLLGGEEIPLFVEIKYIIRIEKEWRFIVHCYDTVIFKENLWCYEIKPSDVNLVLNKNEFLTHKAEDCYRINNEYFIHVPYRLTLVE</sequence>
<evidence type="ECO:0000259" key="1">
    <source>
        <dbReference type="PROSITE" id="PS00028"/>
    </source>
</evidence>
<feature type="domain" description="C2H2-type" evidence="1">
    <location>
        <begin position="9"/>
        <end position="30"/>
    </location>
</feature>
<dbReference type="InterPro" id="IPR013087">
    <property type="entry name" value="Znf_C2H2_type"/>
</dbReference>
<protein>
    <recommendedName>
        <fullName evidence="1">C2H2-type domain-containing protein</fullName>
    </recommendedName>
</protein>
<dbReference type="EMBL" id="CAJNRF010010800">
    <property type="protein sequence ID" value="CAF2124956.1"/>
    <property type="molecule type" value="Genomic_DNA"/>
</dbReference>
<comment type="caution">
    <text evidence="2">The sequence shown here is derived from an EMBL/GenBank/DDBJ whole genome shotgun (WGS) entry which is preliminary data.</text>
</comment>
<organism evidence="2 4">
    <name type="scientific">Rotaria magnacalcarata</name>
    <dbReference type="NCBI Taxonomy" id="392030"/>
    <lineage>
        <taxon>Eukaryota</taxon>
        <taxon>Metazoa</taxon>
        <taxon>Spiralia</taxon>
        <taxon>Gnathifera</taxon>
        <taxon>Rotifera</taxon>
        <taxon>Eurotatoria</taxon>
        <taxon>Bdelloidea</taxon>
        <taxon>Philodinida</taxon>
        <taxon>Philodinidae</taxon>
        <taxon>Rotaria</taxon>
    </lineage>
</organism>
<name>A0A816VVD4_9BILA</name>
<dbReference type="AlphaFoldDB" id="A0A816VVD4"/>
<dbReference type="PANTHER" id="PTHR31912:SF36">
    <property type="entry name" value="C2H2-TYPE DOMAIN-CONTAINING PROTEIN"/>
    <property type="match status" value="1"/>
</dbReference>
<accession>A0A816VVD4</accession>
<proteinExistence type="predicted"/>
<dbReference type="PROSITE" id="PS00028">
    <property type="entry name" value="ZINC_FINGER_C2H2_1"/>
    <property type="match status" value="1"/>
</dbReference>
<dbReference type="EMBL" id="CAJOBI010003571">
    <property type="protein sequence ID" value="CAF3973563.1"/>
    <property type="molecule type" value="Genomic_DNA"/>
</dbReference>
<dbReference type="PANTHER" id="PTHR31912">
    <property type="entry name" value="IP13529P"/>
    <property type="match status" value="1"/>
</dbReference>